<dbReference type="InterPro" id="IPR003593">
    <property type="entry name" value="AAA+_ATPase"/>
</dbReference>
<feature type="transmembrane region" description="Helical" evidence="9">
    <location>
        <begin position="161"/>
        <end position="184"/>
    </location>
</feature>
<feature type="transmembrane region" description="Helical" evidence="9">
    <location>
        <begin position="284"/>
        <end position="302"/>
    </location>
</feature>
<dbReference type="InterPro" id="IPR039421">
    <property type="entry name" value="Type_1_exporter"/>
</dbReference>
<dbReference type="PROSITE" id="PS50929">
    <property type="entry name" value="ABC_TM1F"/>
    <property type="match status" value="1"/>
</dbReference>
<evidence type="ECO:0000256" key="9">
    <source>
        <dbReference type="SAM" id="Phobius"/>
    </source>
</evidence>
<evidence type="ECO:0000259" key="11">
    <source>
        <dbReference type="PROSITE" id="PS50929"/>
    </source>
</evidence>
<dbReference type="Pfam" id="PF00005">
    <property type="entry name" value="ABC_tran"/>
    <property type="match status" value="1"/>
</dbReference>
<evidence type="ECO:0000313" key="12">
    <source>
        <dbReference type="EMBL" id="PFG30944.1"/>
    </source>
</evidence>
<dbReference type="PROSITE" id="PS00211">
    <property type="entry name" value="ABC_TRANSPORTER_1"/>
    <property type="match status" value="1"/>
</dbReference>
<dbReference type="InterPro" id="IPR027417">
    <property type="entry name" value="P-loop_NTPase"/>
</dbReference>
<dbReference type="FunFam" id="3.40.50.300:FF:000854">
    <property type="entry name" value="Multidrug ABC transporter ATP-binding protein"/>
    <property type="match status" value="1"/>
</dbReference>
<dbReference type="SUPFAM" id="SSF90123">
    <property type="entry name" value="ABC transporter transmembrane region"/>
    <property type="match status" value="1"/>
</dbReference>
<name>A0A2A9DWI9_9MICO</name>
<dbReference type="PANTHER" id="PTHR43394">
    <property type="entry name" value="ATP-DEPENDENT PERMEASE MDL1, MITOCHONDRIAL"/>
    <property type="match status" value="1"/>
</dbReference>
<evidence type="ECO:0000256" key="8">
    <source>
        <dbReference type="ARBA" id="ARBA00023136"/>
    </source>
</evidence>
<feature type="transmembrane region" description="Helical" evidence="9">
    <location>
        <begin position="243"/>
        <end position="264"/>
    </location>
</feature>
<dbReference type="Pfam" id="PF00664">
    <property type="entry name" value="ABC_membrane"/>
    <property type="match status" value="1"/>
</dbReference>
<comment type="caution">
    <text evidence="12">The sequence shown here is derived from an EMBL/GenBank/DDBJ whole genome shotgun (WGS) entry which is preliminary data.</text>
</comment>
<protein>
    <submittedName>
        <fullName evidence="12">ATP-binding cassette subfamily B protein</fullName>
    </submittedName>
</protein>
<organism evidence="12 13">
    <name type="scientific">Paramicrobacterium agarici</name>
    <dbReference type="NCBI Taxonomy" id="630514"/>
    <lineage>
        <taxon>Bacteria</taxon>
        <taxon>Bacillati</taxon>
        <taxon>Actinomycetota</taxon>
        <taxon>Actinomycetes</taxon>
        <taxon>Micrococcales</taxon>
        <taxon>Microbacteriaceae</taxon>
        <taxon>Paramicrobacterium</taxon>
    </lineage>
</organism>
<dbReference type="AlphaFoldDB" id="A0A2A9DWI9"/>
<dbReference type="GO" id="GO:0005524">
    <property type="term" value="F:ATP binding"/>
    <property type="evidence" value="ECO:0007669"/>
    <property type="project" value="UniProtKB-KW"/>
</dbReference>
<dbReference type="SMART" id="SM00382">
    <property type="entry name" value="AAA"/>
    <property type="match status" value="1"/>
</dbReference>
<feature type="domain" description="ABC transporter" evidence="10">
    <location>
        <begin position="338"/>
        <end position="573"/>
    </location>
</feature>
<dbReference type="Gene3D" id="1.20.1560.10">
    <property type="entry name" value="ABC transporter type 1, transmembrane domain"/>
    <property type="match status" value="1"/>
</dbReference>
<keyword evidence="13" id="KW-1185">Reference proteome</keyword>
<dbReference type="RefSeq" id="WP_098407350.1">
    <property type="nucleotide sequence ID" value="NZ_PDJE01000001.1"/>
</dbReference>
<evidence type="ECO:0000256" key="5">
    <source>
        <dbReference type="ARBA" id="ARBA00022741"/>
    </source>
</evidence>
<evidence type="ECO:0000256" key="4">
    <source>
        <dbReference type="ARBA" id="ARBA00022692"/>
    </source>
</evidence>
<dbReference type="Proteomes" id="UP000221369">
    <property type="component" value="Unassembled WGS sequence"/>
</dbReference>
<dbReference type="CDD" id="cd18548">
    <property type="entry name" value="ABC_6TM_Tm287_like"/>
    <property type="match status" value="1"/>
</dbReference>
<keyword evidence="8 9" id="KW-0472">Membrane</keyword>
<reference evidence="12 13" key="1">
    <citation type="submission" date="2017-10" db="EMBL/GenBank/DDBJ databases">
        <title>Sequencing the genomes of 1000 actinobacteria strains.</title>
        <authorList>
            <person name="Klenk H.-P."/>
        </authorList>
    </citation>
    <scope>NUCLEOTIDE SEQUENCE [LARGE SCALE GENOMIC DNA]</scope>
    <source>
        <strain evidence="12 13">DSM 21798</strain>
    </source>
</reference>
<dbReference type="GO" id="GO:0005886">
    <property type="term" value="C:plasma membrane"/>
    <property type="evidence" value="ECO:0007669"/>
    <property type="project" value="UniProtKB-SubCell"/>
</dbReference>
<keyword evidence="7 9" id="KW-1133">Transmembrane helix</keyword>
<keyword evidence="3" id="KW-1003">Cell membrane</keyword>
<feature type="transmembrane region" description="Helical" evidence="9">
    <location>
        <begin position="131"/>
        <end position="155"/>
    </location>
</feature>
<dbReference type="GO" id="GO:0016887">
    <property type="term" value="F:ATP hydrolysis activity"/>
    <property type="evidence" value="ECO:0007669"/>
    <property type="project" value="InterPro"/>
</dbReference>
<evidence type="ECO:0000259" key="10">
    <source>
        <dbReference type="PROSITE" id="PS50893"/>
    </source>
</evidence>
<dbReference type="SUPFAM" id="SSF52540">
    <property type="entry name" value="P-loop containing nucleoside triphosphate hydrolases"/>
    <property type="match status" value="1"/>
</dbReference>
<dbReference type="InterPro" id="IPR011527">
    <property type="entry name" value="ABC1_TM_dom"/>
</dbReference>
<evidence type="ECO:0000256" key="2">
    <source>
        <dbReference type="ARBA" id="ARBA00022448"/>
    </source>
</evidence>
<gene>
    <name evidence="12" type="ORF">ATJ78_1889</name>
</gene>
<dbReference type="Gene3D" id="3.40.50.300">
    <property type="entry name" value="P-loop containing nucleotide triphosphate hydrolases"/>
    <property type="match status" value="1"/>
</dbReference>
<dbReference type="EMBL" id="PDJE01000001">
    <property type="protein sequence ID" value="PFG30944.1"/>
    <property type="molecule type" value="Genomic_DNA"/>
</dbReference>
<accession>A0A2A9DWI9</accession>
<evidence type="ECO:0000256" key="7">
    <source>
        <dbReference type="ARBA" id="ARBA00022989"/>
    </source>
</evidence>
<dbReference type="PROSITE" id="PS50893">
    <property type="entry name" value="ABC_TRANSPORTER_2"/>
    <property type="match status" value="1"/>
</dbReference>
<dbReference type="InterPro" id="IPR003439">
    <property type="entry name" value="ABC_transporter-like_ATP-bd"/>
</dbReference>
<keyword evidence="2" id="KW-0813">Transport</keyword>
<evidence type="ECO:0000256" key="1">
    <source>
        <dbReference type="ARBA" id="ARBA00004651"/>
    </source>
</evidence>
<feature type="transmembrane region" description="Helical" evidence="9">
    <location>
        <begin position="20"/>
        <end position="38"/>
    </location>
</feature>
<keyword evidence="4 9" id="KW-0812">Transmembrane</keyword>
<evidence type="ECO:0000313" key="13">
    <source>
        <dbReference type="Proteomes" id="UP000221369"/>
    </source>
</evidence>
<comment type="subcellular location">
    <subcellularLocation>
        <location evidence="1">Cell membrane</location>
        <topology evidence="1">Multi-pass membrane protein</topology>
    </subcellularLocation>
</comment>
<evidence type="ECO:0000256" key="3">
    <source>
        <dbReference type="ARBA" id="ARBA00022475"/>
    </source>
</evidence>
<feature type="transmembrane region" description="Helical" evidence="9">
    <location>
        <begin position="58"/>
        <end position="82"/>
    </location>
</feature>
<evidence type="ECO:0000256" key="6">
    <source>
        <dbReference type="ARBA" id="ARBA00022840"/>
    </source>
</evidence>
<proteinExistence type="predicted"/>
<dbReference type="GO" id="GO:0015421">
    <property type="term" value="F:ABC-type oligopeptide transporter activity"/>
    <property type="evidence" value="ECO:0007669"/>
    <property type="project" value="TreeGrafter"/>
</dbReference>
<dbReference type="InterPro" id="IPR017871">
    <property type="entry name" value="ABC_transporter-like_CS"/>
</dbReference>
<keyword evidence="6 12" id="KW-0067">ATP-binding</keyword>
<sequence length="581" mass="62816">MKASALAHLLRRYLTPHTPLLIGVVIFQFAQAVASLYLPTLNADIIDEGVAKGDTAYIVRVGLLMLGISLGQVVCSITAVYFGAKAAMALGRDVRTAVFDKVADFSEREVAEFGAPSLITRTTNDVQQVQMLVLMSCTLMVMAPILAVGGVIMALQQDVQLSWLMAVSIPVLLVFVLFIISRMVPLFRAMQRRIDAVNQVLREQLTGIRVIRAFVRESTERERFNVANENVTNTTLRAGRYMALMFPVVMLVLNVSSVGVIWFGAFRVQDGDIQVGTVMAFLQYLMQILMAVMMSTFMFMMLPRAAVCAERISDVLNTAGSVVFPDAGEKTMPHPGLVTLNSVSFSYPGADQPVLDGISFTAKPGTRTAVIGSTGAGKTTLVGLLPRLFDATDGRVEIGGVDVTKLDPDVLWSSIGLVPQKPYLFSGTVASNLRYGKPDASDDELWQALETAQARDFVEALPDGLDSAIAQGGTNVSGGQRQRLAIARALVKRADILVFDDSFSALDVSTDARLRRALRRDASSATQIIVAQRVTTITDADQIIVLDSGRIVGTGTHDELVASNATYREIVESQLTVEDAA</sequence>
<dbReference type="PANTHER" id="PTHR43394:SF1">
    <property type="entry name" value="ATP-BINDING CASSETTE SUB-FAMILY B MEMBER 10, MITOCHONDRIAL"/>
    <property type="match status" value="1"/>
</dbReference>
<keyword evidence="5" id="KW-0547">Nucleotide-binding</keyword>
<dbReference type="InterPro" id="IPR036640">
    <property type="entry name" value="ABC1_TM_sf"/>
</dbReference>
<feature type="domain" description="ABC transmembrane type-1" evidence="11">
    <location>
        <begin position="22"/>
        <end position="304"/>
    </location>
</feature>
<dbReference type="FunFam" id="1.20.1560.10:FF:000040">
    <property type="entry name" value="Multidrug ABC transporter ATP-binding protein"/>
    <property type="match status" value="1"/>
</dbReference>